<organism evidence="1">
    <name type="scientific">marine sediment metagenome</name>
    <dbReference type="NCBI Taxonomy" id="412755"/>
    <lineage>
        <taxon>unclassified sequences</taxon>
        <taxon>metagenomes</taxon>
        <taxon>ecological metagenomes</taxon>
    </lineage>
</organism>
<name>A0A0F9B9C7_9ZZZZ</name>
<dbReference type="Gene3D" id="3.30.420.280">
    <property type="match status" value="1"/>
</dbReference>
<reference evidence="1" key="1">
    <citation type="journal article" date="2015" name="Nature">
        <title>Complex archaea that bridge the gap between prokaryotes and eukaryotes.</title>
        <authorList>
            <person name="Spang A."/>
            <person name="Saw J.H."/>
            <person name="Jorgensen S.L."/>
            <person name="Zaremba-Niedzwiedzka K."/>
            <person name="Martijn J."/>
            <person name="Lind A.E."/>
            <person name="van Eijk R."/>
            <person name="Schleper C."/>
            <person name="Guy L."/>
            <person name="Ettema T.J."/>
        </authorList>
    </citation>
    <scope>NUCLEOTIDE SEQUENCE</scope>
</reference>
<feature type="non-terminal residue" evidence="1">
    <location>
        <position position="1"/>
    </location>
</feature>
<sequence length="378" mass="44409">ERNPIGIPVNWKLKNGSVFDILTYEQSTDQFEGWKGHIAWFDEPPPRDKYIATLRGLVDTRGRCWLTLTPLKEPWIYDELFAANDPNHIFCVVMDIRDNLKRVENGRDMGFLDEDAIQEVERSLTEEEKEARLHGRFLHLSGLVYKEFDVSVNVCSPINVQPHWTKYFCIDPHPRLPTACIWLAVDEKDNHYIYDELWLEGMDLKQVAHAIHAQEGRFIPSIRFIDPAMDKDNELAGGFNVRKELMKYGIFCQRANNDPDLGKSRIREALRAQYSPLYKADQPRLRISSDCTQTIYEFQHYIWDEYRRDPEGKDRKEKPKKKNDHFMDALRYIYNADPQYIVVGEEEEAEIQYEGTYAKYPTKQRVGSSSYRDLVEGK</sequence>
<gene>
    <name evidence="1" type="ORF">LCGC14_2817300</name>
</gene>
<protein>
    <submittedName>
        <fullName evidence="1">Uncharacterized protein</fullName>
    </submittedName>
</protein>
<evidence type="ECO:0000313" key="1">
    <source>
        <dbReference type="EMBL" id="KKK81056.1"/>
    </source>
</evidence>
<dbReference type="AlphaFoldDB" id="A0A0F9B9C7"/>
<accession>A0A0F9B9C7</accession>
<dbReference type="Pfam" id="PF03237">
    <property type="entry name" value="Terminase_6N"/>
    <property type="match status" value="1"/>
</dbReference>
<comment type="caution">
    <text evidence="1">The sequence shown here is derived from an EMBL/GenBank/DDBJ whole genome shotgun (WGS) entry which is preliminary data.</text>
</comment>
<dbReference type="EMBL" id="LAZR01053295">
    <property type="protein sequence ID" value="KKK81056.1"/>
    <property type="molecule type" value="Genomic_DNA"/>
</dbReference>
<proteinExistence type="predicted"/>